<dbReference type="Gene3D" id="1.10.260.40">
    <property type="entry name" value="lambda repressor-like DNA-binding domains"/>
    <property type="match status" value="1"/>
</dbReference>
<evidence type="ECO:0000313" key="2">
    <source>
        <dbReference type="EMBL" id="ACL67014.1"/>
    </source>
</evidence>
<dbReference type="Proteomes" id="UP000007089">
    <property type="component" value="Chromosome"/>
</dbReference>
<dbReference type="InterPro" id="IPR010982">
    <property type="entry name" value="Lambda_DNA-bd_dom_sf"/>
</dbReference>
<proteinExistence type="predicted"/>
<organism evidence="2 3">
    <name type="scientific">Anaeromyxobacter dehalogenans (strain ATCC BAA-258 / DSM 21875 / 2CP-1)</name>
    <dbReference type="NCBI Taxonomy" id="455488"/>
    <lineage>
        <taxon>Bacteria</taxon>
        <taxon>Pseudomonadati</taxon>
        <taxon>Myxococcota</taxon>
        <taxon>Myxococcia</taxon>
        <taxon>Myxococcales</taxon>
        <taxon>Cystobacterineae</taxon>
        <taxon>Anaeromyxobacteraceae</taxon>
        <taxon>Anaeromyxobacter</taxon>
    </lineage>
</organism>
<protein>
    <submittedName>
        <fullName evidence="2">Helix-turn-helix domain protein</fullName>
    </submittedName>
</protein>
<evidence type="ECO:0000259" key="1">
    <source>
        <dbReference type="PROSITE" id="PS50943"/>
    </source>
</evidence>
<dbReference type="SMART" id="SM00530">
    <property type="entry name" value="HTH_XRE"/>
    <property type="match status" value="1"/>
</dbReference>
<dbReference type="InterPro" id="IPR001387">
    <property type="entry name" value="Cro/C1-type_HTH"/>
</dbReference>
<accession>B8J6P2</accession>
<gene>
    <name evidence="2" type="ordered locus">A2cp1_3687</name>
</gene>
<dbReference type="GO" id="GO:0003677">
    <property type="term" value="F:DNA binding"/>
    <property type="evidence" value="ECO:0007669"/>
    <property type="project" value="InterPro"/>
</dbReference>
<sequence>MKAKTKSWKQIEKKLFTREEIAEAERVAEREILEMNLRELRQAAGKTQEQVARAVKMKQSELSRAERREDHLLSTLRRYVEGLGGELEVVARVHGKVVRLRGV</sequence>
<keyword evidence="3" id="KW-1185">Reference proteome</keyword>
<dbReference type="KEGG" id="acp:A2cp1_3687"/>
<dbReference type="CDD" id="cd00093">
    <property type="entry name" value="HTH_XRE"/>
    <property type="match status" value="1"/>
</dbReference>
<dbReference type="EMBL" id="CP001359">
    <property type="protein sequence ID" value="ACL67014.1"/>
    <property type="molecule type" value="Genomic_DNA"/>
</dbReference>
<dbReference type="Pfam" id="PF13560">
    <property type="entry name" value="HTH_31"/>
    <property type="match status" value="1"/>
</dbReference>
<feature type="domain" description="HTH cro/C1-type" evidence="1">
    <location>
        <begin position="37"/>
        <end position="90"/>
    </location>
</feature>
<dbReference type="PROSITE" id="PS50943">
    <property type="entry name" value="HTH_CROC1"/>
    <property type="match status" value="1"/>
</dbReference>
<name>B8J6P2_ANAD2</name>
<reference evidence="2" key="1">
    <citation type="submission" date="2009-01" db="EMBL/GenBank/DDBJ databases">
        <title>Complete sequence of Anaeromyxobacter dehalogenans 2CP-1.</title>
        <authorList>
            <consortium name="US DOE Joint Genome Institute"/>
            <person name="Lucas S."/>
            <person name="Copeland A."/>
            <person name="Lapidus A."/>
            <person name="Glavina del Rio T."/>
            <person name="Dalin E."/>
            <person name="Tice H."/>
            <person name="Bruce D."/>
            <person name="Goodwin L."/>
            <person name="Pitluck S."/>
            <person name="Saunders E."/>
            <person name="Brettin T."/>
            <person name="Detter J.C."/>
            <person name="Han C."/>
            <person name="Larimer F."/>
            <person name="Land M."/>
            <person name="Hauser L."/>
            <person name="Kyrpides N."/>
            <person name="Ovchinnikova G."/>
            <person name="Beliaev A.S."/>
            <person name="Richardson P."/>
        </authorList>
    </citation>
    <scope>NUCLEOTIDE SEQUENCE</scope>
    <source>
        <strain evidence="2">2CP-1</strain>
    </source>
</reference>
<dbReference type="HOGENOM" id="CLU_066192_13_0_7"/>
<evidence type="ECO:0000313" key="3">
    <source>
        <dbReference type="Proteomes" id="UP000007089"/>
    </source>
</evidence>
<dbReference type="RefSeq" id="WP_015934786.1">
    <property type="nucleotide sequence ID" value="NC_011891.1"/>
</dbReference>
<dbReference type="AlphaFoldDB" id="B8J6P2"/>
<dbReference type="SUPFAM" id="SSF47413">
    <property type="entry name" value="lambda repressor-like DNA-binding domains"/>
    <property type="match status" value="1"/>
</dbReference>